<dbReference type="RefSeq" id="WP_142442893.1">
    <property type="nucleotide sequence ID" value="NZ_SESI01000001.1"/>
</dbReference>
<comment type="caution">
    <text evidence="1">The sequence shown here is derived from an EMBL/GenBank/DDBJ whole genome shotgun (WGS) entry which is preliminary data.</text>
</comment>
<evidence type="ECO:0000313" key="2">
    <source>
        <dbReference type="Proteomes" id="UP000315385"/>
    </source>
</evidence>
<accession>A0A544QS21</accession>
<gene>
    <name evidence="1" type="ORF">EWF95_04730</name>
</gene>
<evidence type="ECO:0000313" key="1">
    <source>
        <dbReference type="EMBL" id="TQQ82244.1"/>
    </source>
</evidence>
<organism evidence="1 2">
    <name type="scientific">Halonotius roseus</name>
    <dbReference type="NCBI Taxonomy" id="2511997"/>
    <lineage>
        <taxon>Archaea</taxon>
        <taxon>Methanobacteriati</taxon>
        <taxon>Methanobacteriota</taxon>
        <taxon>Stenosarchaea group</taxon>
        <taxon>Halobacteria</taxon>
        <taxon>Halobacteriales</taxon>
        <taxon>Haloferacaceae</taxon>
        <taxon>Halonotius</taxon>
    </lineage>
</organism>
<dbReference type="OrthoDB" id="375213at2157"/>
<keyword evidence="2" id="KW-1185">Reference proteome</keyword>
<protein>
    <submittedName>
        <fullName evidence="1">Uncharacterized protein</fullName>
    </submittedName>
</protein>
<sequence length="215" mass="24777">MQDAQRESCSTATSDPRRVDLFILHSDFIHPRLSIRNDNSMERTKIKLREANFFRQNALNSEGEEFLYYMSATLSACRSVTFALQKEHSGEENFDDWYSGAQSEMKSDPLMRVLSELRNHVVKRTLVTPVGETEHQVIDKKPKHPDFAGEPSIDGKTFTRHKLDKVPEDVKSNIPDDIVEAFLREYGDDSIESWLNNYYFKAKRVVIEGGEAVKE</sequence>
<dbReference type="EMBL" id="SESI01000001">
    <property type="protein sequence ID" value="TQQ82244.1"/>
    <property type="molecule type" value="Genomic_DNA"/>
</dbReference>
<proteinExistence type="predicted"/>
<name>A0A544QS21_9EURY</name>
<dbReference type="Proteomes" id="UP000315385">
    <property type="component" value="Unassembled WGS sequence"/>
</dbReference>
<reference evidence="1 2" key="1">
    <citation type="submission" date="2019-02" db="EMBL/GenBank/DDBJ databases">
        <title>Halonotius sp. a new haloqrchaeon isolated from saline water.</title>
        <authorList>
            <person name="Duran-Viseras A."/>
            <person name="Sanchez-Porro C."/>
            <person name="Ventosa A."/>
        </authorList>
    </citation>
    <scope>NUCLEOTIDE SEQUENCE [LARGE SCALE GENOMIC DNA]</scope>
    <source>
        <strain evidence="1 2">F9-27</strain>
    </source>
</reference>
<dbReference type="AlphaFoldDB" id="A0A544QS21"/>